<dbReference type="Gene3D" id="2.60.120.10">
    <property type="entry name" value="Jelly Rolls"/>
    <property type="match status" value="1"/>
</dbReference>
<dbReference type="CDD" id="cd07009">
    <property type="entry name" value="cupin_BLL0285-like"/>
    <property type="match status" value="1"/>
</dbReference>
<proteinExistence type="predicted"/>
<dbReference type="SUPFAM" id="SSF51182">
    <property type="entry name" value="RmlC-like cupins"/>
    <property type="match status" value="1"/>
</dbReference>
<evidence type="ECO:0000313" key="3">
    <source>
        <dbReference type="Proteomes" id="UP000550787"/>
    </source>
</evidence>
<organism evidence="2 3">
    <name type="scientific">Gluconacetobacter diazotrophicus</name>
    <name type="common">Acetobacter diazotrophicus</name>
    <dbReference type="NCBI Taxonomy" id="33996"/>
    <lineage>
        <taxon>Bacteria</taxon>
        <taxon>Pseudomonadati</taxon>
        <taxon>Pseudomonadota</taxon>
        <taxon>Alphaproteobacteria</taxon>
        <taxon>Acetobacterales</taxon>
        <taxon>Acetobacteraceae</taxon>
        <taxon>Gluconacetobacter</taxon>
    </lineage>
</organism>
<sequence>MTAYFLPRPSQVRLGAAALLALAGLTGHARAQSPAPPTAVYWDNWVDHNGVSHMTRCQFHTYTLKTVNKPAAPQWSDPTPEGTAQVVSTVQPSHWNGAWHPDPKVQWIIPLKGSWWVQAQDGTRVTLNPGDVSLGEDQMSKPDAQGHRGHLAGNVGDGPVTLMVVQLAEKPTVDQPCRFK</sequence>
<dbReference type="EMBL" id="JABEQG010000020">
    <property type="protein sequence ID" value="MBB2156895.1"/>
    <property type="molecule type" value="Genomic_DNA"/>
</dbReference>
<name>A0A7W4I5Z6_GLUDI</name>
<evidence type="ECO:0000313" key="2">
    <source>
        <dbReference type="EMBL" id="MBB2156895.1"/>
    </source>
</evidence>
<protein>
    <submittedName>
        <fullName evidence="2">Cupin domain-containing protein</fullName>
    </submittedName>
</protein>
<gene>
    <name evidence="2" type="ORF">HLH33_11335</name>
</gene>
<keyword evidence="1" id="KW-0732">Signal</keyword>
<comment type="caution">
    <text evidence="2">The sequence shown here is derived from an EMBL/GenBank/DDBJ whole genome shotgun (WGS) entry which is preliminary data.</text>
</comment>
<evidence type="ECO:0000256" key="1">
    <source>
        <dbReference type="SAM" id="SignalP"/>
    </source>
</evidence>
<accession>A0A7W4I5Z6</accession>
<dbReference type="InterPro" id="IPR014710">
    <property type="entry name" value="RmlC-like_jellyroll"/>
</dbReference>
<feature type="signal peptide" evidence="1">
    <location>
        <begin position="1"/>
        <end position="31"/>
    </location>
</feature>
<dbReference type="InterPro" id="IPR011051">
    <property type="entry name" value="RmlC_Cupin_sf"/>
</dbReference>
<feature type="chain" id="PRO_5041101415" evidence="1">
    <location>
        <begin position="32"/>
        <end position="180"/>
    </location>
</feature>
<dbReference type="AlphaFoldDB" id="A0A7W4I5Z6"/>
<dbReference type="OMA" id="WHENPAP"/>
<reference evidence="2 3" key="1">
    <citation type="submission" date="2020-04" db="EMBL/GenBank/DDBJ databases">
        <title>Description of novel Gluconacetobacter.</title>
        <authorList>
            <person name="Sombolestani A."/>
        </authorList>
    </citation>
    <scope>NUCLEOTIDE SEQUENCE [LARGE SCALE GENOMIC DNA]</scope>
    <source>
        <strain evidence="2 3">LMG 7603</strain>
    </source>
</reference>
<dbReference type="RefSeq" id="WP_012222601.1">
    <property type="nucleotide sequence ID" value="NZ_JABEQG010000020.1"/>
</dbReference>
<dbReference type="Proteomes" id="UP000550787">
    <property type="component" value="Unassembled WGS sequence"/>
</dbReference>